<evidence type="ECO:0000256" key="1">
    <source>
        <dbReference type="SAM" id="Phobius"/>
    </source>
</evidence>
<accession>A0A6C0HI34</accession>
<keyword evidence="1" id="KW-1133">Transmembrane helix</keyword>
<name>A0A6C0HI34_9ZZZZ</name>
<dbReference type="EMBL" id="MN739964">
    <property type="protein sequence ID" value="QHT80159.1"/>
    <property type="molecule type" value="Genomic_DNA"/>
</dbReference>
<feature type="transmembrane region" description="Helical" evidence="1">
    <location>
        <begin position="93"/>
        <end position="111"/>
    </location>
</feature>
<reference evidence="2" key="1">
    <citation type="journal article" date="2020" name="Nature">
        <title>Giant virus diversity and host interactions through global metagenomics.</title>
        <authorList>
            <person name="Schulz F."/>
            <person name="Roux S."/>
            <person name="Paez-Espino D."/>
            <person name="Jungbluth S."/>
            <person name="Walsh D.A."/>
            <person name="Denef V.J."/>
            <person name="McMahon K.D."/>
            <person name="Konstantinidis K.T."/>
            <person name="Eloe-Fadrosh E.A."/>
            <person name="Kyrpides N.C."/>
            <person name="Woyke T."/>
        </authorList>
    </citation>
    <scope>NUCLEOTIDE SEQUENCE</scope>
    <source>
        <strain evidence="2">GVMAG-M-3300023184-105</strain>
    </source>
</reference>
<keyword evidence="1" id="KW-0812">Transmembrane</keyword>
<protein>
    <submittedName>
        <fullName evidence="2">Uncharacterized protein</fullName>
    </submittedName>
</protein>
<sequence length="170" mass="19204">MSMPQPPPPPTPAPQKLSKTSQKGAGAVFSILHNHVMTINNSKLFAGLMIIVLNIASRFVTIKLSKTMESYLKYTFSRDILVFAISWMGTRDIYIAFGITIVFMILVDYILNEQSAFCCLPSNFTDYHVSLINDDNTITPDQIKSAEETIEKAKKQKQQKQYSDFAIYSH</sequence>
<evidence type="ECO:0000313" key="2">
    <source>
        <dbReference type="EMBL" id="QHT80159.1"/>
    </source>
</evidence>
<feature type="transmembrane region" description="Helical" evidence="1">
    <location>
        <begin position="44"/>
        <end position="64"/>
    </location>
</feature>
<keyword evidence="1" id="KW-0472">Membrane</keyword>
<organism evidence="2">
    <name type="scientific">viral metagenome</name>
    <dbReference type="NCBI Taxonomy" id="1070528"/>
    <lineage>
        <taxon>unclassified sequences</taxon>
        <taxon>metagenomes</taxon>
        <taxon>organismal metagenomes</taxon>
    </lineage>
</organism>
<dbReference type="AlphaFoldDB" id="A0A6C0HI34"/>
<proteinExistence type="predicted"/>